<organism evidence="3 4">
    <name type="scientific">Modestobacter marinus</name>
    <dbReference type="NCBI Taxonomy" id="477641"/>
    <lineage>
        <taxon>Bacteria</taxon>
        <taxon>Bacillati</taxon>
        <taxon>Actinomycetota</taxon>
        <taxon>Actinomycetes</taxon>
        <taxon>Geodermatophilales</taxon>
        <taxon>Geodermatophilaceae</taxon>
        <taxon>Modestobacter</taxon>
    </lineage>
</organism>
<evidence type="ECO:0000259" key="1">
    <source>
        <dbReference type="Pfam" id="PF01507"/>
    </source>
</evidence>
<dbReference type="GO" id="GO:0004604">
    <property type="term" value="F:phosphoadenylyl-sulfate reductase (thioredoxin) activity"/>
    <property type="evidence" value="ECO:0007669"/>
    <property type="project" value="UniProtKB-EC"/>
</dbReference>
<dbReference type="Gene3D" id="3.40.50.620">
    <property type="entry name" value="HUPs"/>
    <property type="match status" value="1"/>
</dbReference>
<dbReference type="SUPFAM" id="SSF52402">
    <property type="entry name" value="Adenine nucleotide alpha hydrolases-like"/>
    <property type="match status" value="1"/>
</dbReference>
<comment type="caution">
    <text evidence="3">The sequence shown here is derived from an EMBL/GenBank/DDBJ whole genome shotgun (WGS) entry which is preliminary data.</text>
</comment>
<gene>
    <name evidence="3" type="ORF">FB380_004771</name>
    <name evidence="2" type="ORF">GCM10011589_47560</name>
</gene>
<dbReference type="InterPro" id="IPR050128">
    <property type="entry name" value="Sulfate_adenylyltrnsfr_sub2"/>
</dbReference>
<dbReference type="RefSeq" id="WP_166757808.1">
    <property type="nucleotide sequence ID" value="NZ_BAABJU010000052.1"/>
</dbReference>
<dbReference type="Proteomes" id="UP000552836">
    <property type="component" value="Unassembled WGS sequence"/>
</dbReference>
<dbReference type="InterPro" id="IPR002500">
    <property type="entry name" value="PAPS_reduct_dom"/>
</dbReference>
<dbReference type="Pfam" id="PF01507">
    <property type="entry name" value="PAPS_reduct"/>
    <property type="match status" value="1"/>
</dbReference>
<evidence type="ECO:0000313" key="3">
    <source>
        <dbReference type="EMBL" id="NIH70260.1"/>
    </source>
</evidence>
<protein>
    <submittedName>
        <fullName evidence="3">Phosphoadenosine phosphosulfate reductase</fullName>
        <ecNumber evidence="3">1.8.4.8</ecNumber>
    </submittedName>
</protein>
<evidence type="ECO:0000313" key="5">
    <source>
        <dbReference type="Proteomes" id="UP000648663"/>
    </source>
</evidence>
<dbReference type="EC" id="1.8.4.8" evidence="3"/>
<dbReference type="EMBL" id="BMMI01000017">
    <property type="protein sequence ID" value="GGL85630.1"/>
    <property type="molecule type" value="Genomic_DNA"/>
</dbReference>
<keyword evidence="3" id="KW-0560">Oxidoreductase</keyword>
<reference evidence="2" key="4">
    <citation type="submission" date="2024-05" db="EMBL/GenBank/DDBJ databases">
        <authorList>
            <person name="Sun Q."/>
            <person name="Zhou Y."/>
        </authorList>
    </citation>
    <scope>NUCLEOTIDE SEQUENCE</scope>
    <source>
        <strain evidence="2">CGMCC 4.5581</strain>
    </source>
</reference>
<accession>A0A846M750</accession>
<proteinExistence type="predicted"/>
<dbReference type="PANTHER" id="PTHR43196:SF1">
    <property type="entry name" value="SULFATE ADENYLYLTRANSFERASE SUBUNIT 2"/>
    <property type="match status" value="1"/>
</dbReference>
<dbReference type="EMBL" id="JAAMPA010000006">
    <property type="protein sequence ID" value="NIH70260.1"/>
    <property type="molecule type" value="Genomic_DNA"/>
</dbReference>
<evidence type="ECO:0000313" key="4">
    <source>
        <dbReference type="Proteomes" id="UP000552836"/>
    </source>
</evidence>
<evidence type="ECO:0000313" key="2">
    <source>
        <dbReference type="EMBL" id="GGL85630.1"/>
    </source>
</evidence>
<dbReference type="PANTHER" id="PTHR43196">
    <property type="entry name" value="SULFATE ADENYLYLTRANSFERASE SUBUNIT 2"/>
    <property type="match status" value="1"/>
</dbReference>
<reference evidence="3 4" key="3">
    <citation type="submission" date="2020-02" db="EMBL/GenBank/DDBJ databases">
        <title>Sequencing the genomes of 1000 actinobacteria strains.</title>
        <authorList>
            <person name="Klenk H.-P."/>
        </authorList>
    </citation>
    <scope>NUCLEOTIDE SEQUENCE [LARGE SCALE GENOMIC DNA]</scope>
    <source>
        <strain evidence="3 4">DSM 45201</strain>
    </source>
</reference>
<reference evidence="2" key="1">
    <citation type="journal article" date="2014" name="Int. J. Syst. Evol. Microbiol.">
        <title>Complete genome of a new Firmicutes species belonging to the dominant human colonic microbiota ('Ruminococcus bicirculans') reveals two chromosomes and a selective capacity to utilize plant glucans.</title>
        <authorList>
            <consortium name="NISC Comparative Sequencing Program"/>
            <person name="Wegmann U."/>
            <person name="Louis P."/>
            <person name="Goesmann A."/>
            <person name="Henrissat B."/>
            <person name="Duncan S.H."/>
            <person name="Flint H.J."/>
        </authorList>
    </citation>
    <scope>NUCLEOTIDE SEQUENCE</scope>
    <source>
        <strain evidence="2">CGMCC 4.5581</strain>
    </source>
</reference>
<dbReference type="InterPro" id="IPR014729">
    <property type="entry name" value="Rossmann-like_a/b/a_fold"/>
</dbReference>
<keyword evidence="5" id="KW-1185">Reference proteome</keyword>
<reference evidence="5" key="2">
    <citation type="journal article" date="2019" name="Int. J. Syst. Evol. Microbiol.">
        <title>The Global Catalogue of Microorganisms (GCM) 10K type strain sequencing project: providing services to taxonomists for standard genome sequencing and annotation.</title>
        <authorList>
            <consortium name="The Broad Institute Genomics Platform"/>
            <consortium name="The Broad Institute Genome Sequencing Center for Infectious Disease"/>
            <person name="Wu L."/>
            <person name="Ma J."/>
        </authorList>
    </citation>
    <scope>NUCLEOTIDE SEQUENCE [LARGE SCALE GENOMIC DNA]</scope>
    <source>
        <strain evidence="5">CGMCC 4.5581</strain>
    </source>
</reference>
<sequence length="283" mass="31546">MTQPGPGLDVHALRALQRPRAAAAGLAERITAHLEAHDGYVAFSGGKDSLAVLHQVLAVEPNVPVAFFDSGFEFPETYRYLEQITDQLHLDLHWYPARQTTLEVLAASGAWDHDAPEPAQRTDLHQVLITEPASRAHRDHGPGELWGVRAQESRGRAALYANALRTELAQHCNGDCQPDASHEATRRARHGGTVRRIDGTVAFGPVWDWRTPDVWAYLARHQLPVNPVYAKLRALGAPEHAQRVSHMLDGSQLEQGRATWLRRGWPHLFEELAAALPRLREFV</sequence>
<dbReference type="AlphaFoldDB" id="A0A846M750"/>
<feature type="domain" description="Phosphoadenosine phosphosulphate reductase" evidence="1">
    <location>
        <begin position="41"/>
        <end position="231"/>
    </location>
</feature>
<name>A0A846M750_9ACTN</name>
<dbReference type="Proteomes" id="UP000648663">
    <property type="component" value="Unassembled WGS sequence"/>
</dbReference>